<evidence type="ECO:0000256" key="4">
    <source>
        <dbReference type="ARBA" id="ARBA00022692"/>
    </source>
</evidence>
<feature type="domain" description="TonB-dependent transporter Oar-like beta-barrel" evidence="8">
    <location>
        <begin position="1"/>
        <end position="389"/>
    </location>
</feature>
<keyword evidence="5" id="KW-0732">Signal</keyword>
<dbReference type="GO" id="GO:0009279">
    <property type="term" value="C:cell outer membrane"/>
    <property type="evidence" value="ECO:0007669"/>
    <property type="project" value="UniProtKB-SubCell"/>
</dbReference>
<feature type="non-terminal residue" evidence="9">
    <location>
        <position position="1"/>
    </location>
</feature>
<evidence type="ECO:0000259" key="8">
    <source>
        <dbReference type="Pfam" id="PF25183"/>
    </source>
</evidence>
<organism evidence="9 10">
    <name type="scientific">Candidatus Acidiferrum panamense</name>
    <dbReference type="NCBI Taxonomy" id="2741543"/>
    <lineage>
        <taxon>Bacteria</taxon>
        <taxon>Pseudomonadati</taxon>
        <taxon>Acidobacteriota</taxon>
        <taxon>Terriglobia</taxon>
        <taxon>Candidatus Acidiferrales</taxon>
        <taxon>Candidatus Acidiferrum</taxon>
    </lineage>
</organism>
<comment type="caution">
    <text evidence="9">The sequence shown here is derived from an EMBL/GenBank/DDBJ whole genome shotgun (WGS) entry which is preliminary data.</text>
</comment>
<evidence type="ECO:0000256" key="3">
    <source>
        <dbReference type="ARBA" id="ARBA00022452"/>
    </source>
</evidence>
<dbReference type="InterPro" id="IPR057601">
    <property type="entry name" value="Oar-like_b-barrel"/>
</dbReference>
<keyword evidence="6" id="KW-0472">Membrane</keyword>
<dbReference type="Gene3D" id="2.40.170.20">
    <property type="entry name" value="TonB-dependent receptor, beta-barrel domain"/>
    <property type="match status" value="1"/>
</dbReference>
<dbReference type="InterPro" id="IPR039426">
    <property type="entry name" value="TonB-dep_rcpt-like"/>
</dbReference>
<dbReference type="Pfam" id="PF25183">
    <property type="entry name" value="OMP_b-brl_4"/>
    <property type="match status" value="1"/>
</dbReference>
<evidence type="ECO:0000313" key="9">
    <source>
        <dbReference type="EMBL" id="MBA0085782.1"/>
    </source>
</evidence>
<evidence type="ECO:0000256" key="5">
    <source>
        <dbReference type="ARBA" id="ARBA00022729"/>
    </source>
</evidence>
<evidence type="ECO:0000256" key="2">
    <source>
        <dbReference type="ARBA" id="ARBA00022448"/>
    </source>
</evidence>
<proteinExistence type="predicted"/>
<dbReference type="Proteomes" id="UP000567293">
    <property type="component" value="Unassembled WGS sequence"/>
</dbReference>
<sequence length="407" mass="43912">WTPTSSLVNSLRVGYSHYYQVFQSVDHGQNPANYSYNGSTYHLYTGQTNPAYYRLPTISFQGAYSFQLGLGWPKTVGPDGVWQISDSVSYLRGNHTFKFGGEVLVNQSTNNVTANTKGPVRFPDLQSFFSGNMNRAQFTAGDLLRHLQSQSYGAFAQDDWRLSRTLTVNLGVRYELNTVFTERNNLIGNFDPNLGLVQAGKQIGGVFNPDRHNFAPRVGLAWDVRGNGKTVVRLGGGIFYEQGSYDSFMAIGNLLGLRTAPTGVSLYTNGNPVPTTAGGTINVGAINYETLGPGQGTIQYNWANNGSGTPLYSGSPACGDGTVLLASGVRAAPCVVLGVDRNLRTPYVTSWNFGIQRAITNNLLLDVAYLGNHAVKLIGMQDLNQPQLVNGFSPGWGNPADPASPAG</sequence>
<protein>
    <submittedName>
        <fullName evidence="9">TonB-dependent receptor</fullName>
    </submittedName>
</protein>
<keyword evidence="4" id="KW-0812">Transmembrane</keyword>
<keyword evidence="3" id="KW-1134">Transmembrane beta strand</keyword>
<feature type="non-terminal residue" evidence="9">
    <location>
        <position position="407"/>
    </location>
</feature>
<evidence type="ECO:0000313" key="10">
    <source>
        <dbReference type="Proteomes" id="UP000567293"/>
    </source>
</evidence>
<dbReference type="GO" id="GO:0044718">
    <property type="term" value="P:siderophore transmembrane transport"/>
    <property type="evidence" value="ECO:0007669"/>
    <property type="project" value="TreeGrafter"/>
</dbReference>
<evidence type="ECO:0000256" key="6">
    <source>
        <dbReference type="ARBA" id="ARBA00023136"/>
    </source>
</evidence>
<dbReference type="InterPro" id="IPR036942">
    <property type="entry name" value="Beta-barrel_TonB_sf"/>
</dbReference>
<gene>
    <name evidence="9" type="ORF">HRJ53_12360</name>
</gene>
<dbReference type="EMBL" id="JACDQQ010001208">
    <property type="protein sequence ID" value="MBA0085782.1"/>
    <property type="molecule type" value="Genomic_DNA"/>
</dbReference>
<keyword evidence="9" id="KW-0675">Receptor</keyword>
<accession>A0A7V8NR35</accession>
<evidence type="ECO:0000256" key="1">
    <source>
        <dbReference type="ARBA" id="ARBA00004571"/>
    </source>
</evidence>
<name>A0A7V8NR35_9BACT</name>
<keyword evidence="2" id="KW-0813">Transport</keyword>
<dbReference type="PANTHER" id="PTHR30069">
    <property type="entry name" value="TONB-DEPENDENT OUTER MEMBRANE RECEPTOR"/>
    <property type="match status" value="1"/>
</dbReference>
<dbReference type="GO" id="GO:0015344">
    <property type="term" value="F:siderophore uptake transmembrane transporter activity"/>
    <property type="evidence" value="ECO:0007669"/>
    <property type="project" value="TreeGrafter"/>
</dbReference>
<comment type="subcellular location">
    <subcellularLocation>
        <location evidence="1">Cell outer membrane</location>
        <topology evidence="1">Multi-pass membrane protein</topology>
    </subcellularLocation>
</comment>
<dbReference type="SUPFAM" id="SSF56935">
    <property type="entry name" value="Porins"/>
    <property type="match status" value="1"/>
</dbReference>
<evidence type="ECO:0000256" key="7">
    <source>
        <dbReference type="ARBA" id="ARBA00023237"/>
    </source>
</evidence>
<dbReference type="AlphaFoldDB" id="A0A7V8NR35"/>
<keyword evidence="7" id="KW-0998">Cell outer membrane</keyword>
<dbReference type="PANTHER" id="PTHR30069:SF29">
    <property type="entry name" value="HEMOGLOBIN AND HEMOGLOBIN-HAPTOGLOBIN-BINDING PROTEIN 1-RELATED"/>
    <property type="match status" value="1"/>
</dbReference>
<reference evidence="9" key="1">
    <citation type="submission" date="2020-06" db="EMBL/GenBank/DDBJ databases">
        <title>Legume-microbial interactions unlock mineral nutrients during tropical forest succession.</title>
        <authorList>
            <person name="Epihov D.Z."/>
        </authorList>
    </citation>
    <scope>NUCLEOTIDE SEQUENCE [LARGE SCALE GENOMIC DNA]</scope>
    <source>
        <strain evidence="9">Pan2503</strain>
    </source>
</reference>
<keyword evidence="10" id="KW-1185">Reference proteome</keyword>